<name>A0A840IFL5_9ACTN</name>
<proteinExistence type="predicted"/>
<protein>
    <submittedName>
        <fullName evidence="2">Putative ABC transporter-associated repeat protein</fullName>
    </submittedName>
</protein>
<sequence>MTPMTPTSRRIRRAASLCAGALLLTAPVAEARTTISSGHVDAVSARLSGGRLHSVVKDGTRAGRVVWRDPASVVIRVVPKAAVRLPAGLGFVGPRGARVWMIPQVQRAGVVWAGWNTEAIGRGQLRGGVRWTLRRVSGPGKVVIFQTGSFGSSSVLFNSGSRLPQATTIPVGTHAHGNWAFTRRGTYRLTYRLSARAANGRPLHDDATLTFRVG</sequence>
<organism evidence="2 3">
    <name type="scientific">Conexibacter arvalis</name>
    <dbReference type="NCBI Taxonomy" id="912552"/>
    <lineage>
        <taxon>Bacteria</taxon>
        <taxon>Bacillati</taxon>
        <taxon>Actinomycetota</taxon>
        <taxon>Thermoleophilia</taxon>
        <taxon>Solirubrobacterales</taxon>
        <taxon>Conexibacteraceae</taxon>
        <taxon>Conexibacter</taxon>
    </lineage>
</organism>
<accession>A0A840IFL5</accession>
<reference evidence="2 3" key="1">
    <citation type="submission" date="2020-08" db="EMBL/GenBank/DDBJ databases">
        <title>Genomic Encyclopedia of Archaeal and Bacterial Type Strains, Phase II (KMG-II): from individual species to whole genera.</title>
        <authorList>
            <person name="Goeker M."/>
        </authorList>
    </citation>
    <scope>NUCLEOTIDE SEQUENCE [LARGE SCALE GENOMIC DNA]</scope>
    <source>
        <strain evidence="2 3">DSM 23288</strain>
    </source>
</reference>
<keyword evidence="1" id="KW-0732">Signal</keyword>
<keyword evidence="3" id="KW-1185">Reference proteome</keyword>
<dbReference type="EMBL" id="JACHNU010000002">
    <property type="protein sequence ID" value="MBB4662854.1"/>
    <property type="molecule type" value="Genomic_DNA"/>
</dbReference>
<feature type="chain" id="PRO_5032677591" evidence="1">
    <location>
        <begin position="32"/>
        <end position="214"/>
    </location>
</feature>
<evidence type="ECO:0000313" key="2">
    <source>
        <dbReference type="EMBL" id="MBB4662854.1"/>
    </source>
</evidence>
<gene>
    <name evidence="2" type="ORF">BDZ31_002440</name>
</gene>
<dbReference type="NCBIfam" id="NF038134">
    <property type="entry name" value="choice_anch_M"/>
    <property type="match status" value="1"/>
</dbReference>
<evidence type="ECO:0000256" key="1">
    <source>
        <dbReference type="SAM" id="SignalP"/>
    </source>
</evidence>
<evidence type="ECO:0000313" key="3">
    <source>
        <dbReference type="Proteomes" id="UP000585272"/>
    </source>
</evidence>
<feature type="signal peptide" evidence="1">
    <location>
        <begin position="1"/>
        <end position="31"/>
    </location>
</feature>
<comment type="caution">
    <text evidence="2">The sequence shown here is derived from an EMBL/GenBank/DDBJ whole genome shotgun (WGS) entry which is preliminary data.</text>
</comment>
<dbReference type="NCBIfam" id="TIGR03769">
    <property type="entry name" value="P_ac_wall_RPT"/>
    <property type="match status" value="1"/>
</dbReference>
<dbReference type="Proteomes" id="UP000585272">
    <property type="component" value="Unassembled WGS sequence"/>
</dbReference>
<dbReference type="InterPro" id="IPR022435">
    <property type="entry name" value="Surface-anchored_actinobac"/>
</dbReference>
<dbReference type="AlphaFoldDB" id="A0A840IFL5"/>
<dbReference type="RefSeq" id="WP_183342355.1">
    <property type="nucleotide sequence ID" value="NZ_JACHNU010000002.1"/>
</dbReference>